<proteinExistence type="predicted"/>
<feature type="domain" description="DUF1559" evidence="1">
    <location>
        <begin position="3"/>
        <end position="47"/>
    </location>
</feature>
<dbReference type="EMBL" id="UINC01159911">
    <property type="protein sequence ID" value="SVD58258.1"/>
    <property type="molecule type" value="Genomic_DNA"/>
</dbReference>
<accession>A0A382WJH0</accession>
<gene>
    <name evidence="2" type="ORF">METZ01_LOCUS411112</name>
</gene>
<protein>
    <recommendedName>
        <fullName evidence="1">DUF1559 domain-containing protein</fullName>
    </recommendedName>
</protein>
<dbReference type="Pfam" id="PF07596">
    <property type="entry name" value="SBP_bac_10"/>
    <property type="match status" value="1"/>
</dbReference>
<dbReference type="InterPro" id="IPR011453">
    <property type="entry name" value="DUF1559"/>
</dbReference>
<evidence type="ECO:0000259" key="1">
    <source>
        <dbReference type="Pfam" id="PF07596"/>
    </source>
</evidence>
<sequence length="231" mass="25813">ALRTSCTNNLRQIGLALVAYSGDYDDQIPPTMFNPEKNVASEPWMSYLMFGGSDGQRANTQYPMNLGFLYTVGLITSGGSYYDPGLRHADSLPIKQELKNYQSPKVPWPMCYRGRVRGNYMYYPQSGQLARPNPKNDMEAQWRLVATKSGQFSSESTIVTDLIYTEATRPHTSNDNPTGINALWGDTHVSFSTTKAAFNPNLWDRGAHHVGKQNPGDNPVKFRTIVGLLRP</sequence>
<feature type="non-terminal residue" evidence="2">
    <location>
        <position position="1"/>
    </location>
</feature>
<name>A0A382WJH0_9ZZZZ</name>
<reference evidence="2" key="1">
    <citation type="submission" date="2018-05" db="EMBL/GenBank/DDBJ databases">
        <authorList>
            <person name="Lanie J.A."/>
            <person name="Ng W.-L."/>
            <person name="Kazmierczak K.M."/>
            <person name="Andrzejewski T.M."/>
            <person name="Davidsen T.M."/>
            <person name="Wayne K.J."/>
            <person name="Tettelin H."/>
            <person name="Glass J.I."/>
            <person name="Rusch D."/>
            <person name="Podicherti R."/>
            <person name="Tsui H.-C.T."/>
            <person name="Winkler M.E."/>
        </authorList>
    </citation>
    <scope>NUCLEOTIDE SEQUENCE</scope>
</reference>
<organism evidence="2">
    <name type="scientific">marine metagenome</name>
    <dbReference type="NCBI Taxonomy" id="408172"/>
    <lineage>
        <taxon>unclassified sequences</taxon>
        <taxon>metagenomes</taxon>
        <taxon>ecological metagenomes</taxon>
    </lineage>
</organism>
<dbReference type="AlphaFoldDB" id="A0A382WJH0"/>
<evidence type="ECO:0000313" key="2">
    <source>
        <dbReference type="EMBL" id="SVD58258.1"/>
    </source>
</evidence>